<feature type="compositionally biased region" description="Basic and acidic residues" evidence="1">
    <location>
        <begin position="99"/>
        <end position="112"/>
    </location>
</feature>
<protein>
    <submittedName>
        <fullName evidence="3">Uncharacterized protein</fullName>
    </submittedName>
</protein>
<evidence type="ECO:0000313" key="4">
    <source>
        <dbReference type="Proteomes" id="UP000193495"/>
    </source>
</evidence>
<organism evidence="3 4">
    <name type="scientific">Limimaricola soesokkakensis</name>
    <dbReference type="NCBI Taxonomy" id="1343159"/>
    <lineage>
        <taxon>Bacteria</taxon>
        <taxon>Pseudomonadati</taxon>
        <taxon>Pseudomonadota</taxon>
        <taxon>Alphaproteobacteria</taxon>
        <taxon>Rhodobacterales</taxon>
        <taxon>Paracoccaceae</taxon>
        <taxon>Limimaricola</taxon>
    </lineage>
</organism>
<proteinExistence type="predicted"/>
<feature type="region of interest" description="Disordered" evidence="1">
    <location>
        <begin position="1"/>
        <end position="60"/>
    </location>
</feature>
<evidence type="ECO:0000313" key="5">
    <source>
        <dbReference type="Proteomes" id="UP000240624"/>
    </source>
</evidence>
<dbReference type="EMBL" id="PYGB01000013">
    <property type="protein sequence ID" value="PSK82135.1"/>
    <property type="molecule type" value="Genomic_DNA"/>
</dbReference>
<evidence type="ECO:0000313" key="2">
    <source>
        <dbReference type="EMBL" id="PSK82135.1"/>
    </source>
</evidence>
<keyword evidence="5" id="KW-1185">Reference proteome</keyword>
<evidence type="ECO:0000313" key="3">
    <source>
        <dbReference type="EMBL" id="SLN20173.1"/>
    </source>
</evidence>
<reference evidence="2 5" key="2">
    <citation type="submission" date="2018-03" db="EMBL/GenBank/DDBJ databases">
        <title>Genomic Encyclopedia of Archaeal and Bacterial Type Strains, Phase II (KMG-II): from individual species to whole genera.</title>
        <authorList>
            <person name="Goeker M."/>
        </authorList>
    </citation>
    <scope>NUCLEOTIDE SEQUENCE [LARGE SCALE GENOMIC DNA]</scope>
    <source>
        <strain evidence="2 5">DSM 29956</strain>
    </source>
</reference>
<dbReference type="Proteomes" id="UP000240624">
    <property type="component" value="Unassembled WGS sequence"/>
</dbReference>
<dbReference type="EMBL" id="FWFY01000001">
    <property type="protein sequence ID" value="SLN20173.1"/>
    <property type="molecule type" value="Genomic_DNA"/>
</dbReference>
<accession>A0A1X6YGS9</accession>
<dbReference type="Proteomes" id="UP000193495">
    <property type="component" value="Unassembled WGS sequence"/>
</dbReference>
<sequence>MDLVRQMPPMSWLATGDIAQSRHEAASAARPRPDLPPVTAPERPDFVAPRPPDQSRFGLVRAGLMSPSTSIKEYSPERVLKPWGVAMLPDSARQEELREARAALEAKADSRISETAPAPAPLPEAAPVTAVADLAPASPVTLRDDDPIEPTPTDPGTGDA</sequence>
<dbReference type="AlphaFoldDB" id="A0A1X6YGS9"/>
<gene>
    <name evidence="2" type="ORF">CLV79_11319</name>
    <name evidence="3" type="ORF">LOS8367_00513</name>
</gene>
<evidence type="ECO:0000256" key="1">
    <source>
        <dbReference type="SAM" id="MobiDB-lite"/>
    </source>
</evidence>
<dbReference type="RefSeq" id="WP_133056277.1">
    <property type="nucleotide sequence ID" value="NZ_FWFY01000001.1"/>
</dbReference>
<reference evidence="3 4" key="1">
    <citation type="submission" date="2017-03" db="EMBL/GenBank/DDBJ databases">
        <authorList>
            <person name="Afonso C.L."/>
            <person name="Miller P.J."/>
            <person name="Scott M.A."/>
            <person name="Spackman E."/>
            <person name="Goraichik I."/>
            <person name="Dimitrov K.M."/>
            <person name="Suarez D.L."/>
            <person name="Swayne D.E."/>
        </authorList>
    </citation>
    <scope>NUCLEOTIDE SEQUENCE [LARGE SCALE GENOMIC DNA]</scope>
    <source>
        <strain evidence="3 4">CECT 8367</strain>
    </source>
</reference>
<feature type="region of interest" description="Disordered" evidence="1">
    <location>
        <begin position="99"/>
        <end position="160"/>
    </location>
</feature>
<name>A0A1X6YGS9_9RHOB</name>